<dbReference type="PANTHER" id="PTHR44942">
    <property type="entry name" value="METHYLTRANSF_11 DOMAIN-CONTAINING PROTEIN"/>
    <property type="match status" value="1"/>
</dbReference>
<dbReference type="GO" id="GO:0008757">
    <property type="term" value="F:S-adenosylmethionine-dependent methyltransferase activity"/>
    <property type="evidence" value="ECO:0007669"/>
    <property type="project" value="InterPro"/>
</dbReference>
<comment type="caution">
    <text evidence="5">The sequence shown here is derived from an EMBL/GenBank/DDBJ whole genome shotgun (WGS) entry which is preliminary data.</text>
</comment>
<evidence type="ECO:0000313" key="5">
    <source>
        <dbReference type="EMBL" id="HIU61098.1"/>
    </source>
</evidence>
<feature type="domain" description="Methyltransferase type 11" evidence="4">
    <location>
        <begin position="42"/>
        <end position="126"/>
    </location>
</feature>
<gene>
    <name evidence="5" type="ORF">IAB69_00410</name>
</gene>
<keyword evidence="2 5" id="KW-0489">Methyltransferase</keyword>
<dbReference type="Gene3D" id="3.40.50.150">
    <property type="entry name" value="Vaccinia Virus protein VP39"/>
    <property type="match status" value="1"/>
</dbReference>
<evidence type="ECO:0000256" key="2">
    <source>
        <dbReference type="ARBA" id="ARBA00022603"/>
    </source>
</evidence>
<sequence length="187" mass="20592">MDNTQKFTGKAEAYSCGRPHYAEGLFEVLAEDYGFKGREIADFGYGTGIFAEGLLSHGSIVYGIEPNADMRAEAEKALAADKNFHAKDGSAEYSGLKSGSVYAVTAAQAFHWFDAEKFRAECNRIMYGNYVALAYNRRTQTDLHAAIAQVNSKFCPSFKGFHGGFTDNRVSAFFGGDFRTYTFANNL</sequence>
<dbReference type="GO" id="GO:0032259">
    <property type="term" value="P:methylation"/>
    <property type="evidence" value="ECO:0007669"/>
    <property type="project" value="UniProtKB-KW"/>
</dbReference>
<dbReference type="AlphaFoldDB" id="A0A9D1MJC2"/>
<organism evidence="5 6">
    <name type="scientific">Candidatus Coproplasma excrementigallinarum</name>
    <dbReference type="NCBI Taxonomy" id="2840747"/>
    <lineage>
        <taxon>Bacteria</taxon>
        <taxon>Bacillati</taxon>
        <taxon>Bacillota</taxon>
        <taxon>Clostridia</taxon>
        <taxon>Eubacteriales</taxon>
        <taxon>Candidatus Coproplasma</taxon>
    </lineage>
</organism>
<dbReference type="Proteomes" id="UP000824110">
    <property type="component" value="Unassembled WGS sequence"/>
</dbReference>
<dbReference type="EMBL" id="DVNE01000003">
    <property type="protein sequence ID" value="HIU61098.1"/>
    <property type="molecule type" value="Genomic_DNA"/>
</dbReference>
<name>A0A9D1MJC2_9FIRM</name>
<evidence type="ECO:0000256" key="1">
    <source>
        <dbReference type="ARBA" id="ARBA00008361"/>
    </source>
</evidence>
<protein>
    <submittedName>
        <fullName evidence="5">Class I SAM-dependent methyltransferase</fullName>
    </submittedName>
</protein>
<reference evidence="5" key="1">
    <citation type="submission" date="2020-10" db="EMBL/GenBank/DDBJ databases">
        <authorList>
            <person name="Gilroy R."/>
        </authorList>
    </citation>
    <scope>NUCLEOTIDE SEQUENCE</scope>
    <source>
        <strain evidence="5">CHK195-12923</strain>
    </source>
</reference>
<evidence type="ECO:0000313" key="6">
    <source>
        <dbReference type="Proteomes" id="UP000824110"/>
    </source>
</evidence>
<dbReference type="InterPro" id="IPR051052">
    <property type="entry name" value="Diverse_substrate_MTase"/>
</dbReference>
<proteinExistence type="inferred from homology"/>
<reference evidence="5" key="2">
    <citation type="journal article" date="2021" name="PeerJ">
        <title>Extensive microbial diversity within the chicken gut microbiome revealed by metagenomics and culture.</title>
        <authorList>
            <person name="Gilroy R."/>
            <person name="Ravi A."/>
            <person name="Getino M."/>
            <person name="Pursley I."/>
            <person name="Horton D.L."/>
            <person name="Alikhan N.F."/>
            <person name="Baker D."/>
            <person name="Gharbi K."/>
            <person name="Hall N."/>
            <person name="Watson M."/>
            <person name="Adriaenssens E.M."/>
            <person name="Foster-Nyarko E."/>
            <person name="Jarju S."/>
            <person name="Secka A."/>
            <person name="Antonio M."/>
            <person name="Oren A."/>
            <person name="Chaudhuri R.R."/>
            <person name="La Ragione R."/>
            <person name="Hildebrand F."/>
            <person name="Pallen M.J."/>
        </authorList>
    </citation>
    <scope>NUCLEOTIDE SEQUENCE</scope>
    <source>
        <strain evidence="5">CHK195-12923</strain>
    </source>
</reference>
<dbReference type="CDD" id="cd02440">
    <property type="entry name" value="AdoMet_MTases"/>
    <property type="match status" value="1"/>
</dbReference>
<evidence type="ECO:0000256" key="3">
    <source>
        <dbReference type="ARBA" id="ARBA00022679"/>
    </source>
</evidence>
<dbReference type="InterPro" id="IPR029063">
    <property type="entry name" value="SAM-dependent_MTases_sf"/>
</dbReference>
<dbReference type="Pfam" id="PF08241">
    <property type="entry name" value="Methyltransf_11"/>
    <property type="match status" value="1"/>
</dbReference>
<dbReference type="SUPFAM" id="SSF53335">
    <property type="entry name" value="S-adenosyl-L-methionine-dependent methyltransferases"/>
    <property type="match status" value="1"/>
</dbReference>
<accession>A0A9D1MJC2</accession>
<evidence type="ECO:0000259" key="4">
    <source>
        <dbReference type="Pfam" id="PF08241"/>
    </source>
</evidence>
<keyword evidence="3" id="KW-0808">Transferase</keyword>
<dbReference type="PANTHER" id="PTHR44942:SF4">
    <property type="entry name" value="METHYLTRANSFERASE TYPE 11 DOMAIN-CONTAINING PROTEIN"/>
    <property type="match status" value="1"/>
</dbReference>
<comment type="similarity">
    <text evidence="1">Belongs to the methyltransferase superfamily.</text>
</comment>
<dbReference type="InterPro" id="IPR013216">
    <property type="entry name" value="Methyltransf_11"/>
</dbReference>